<evidence type="ECO:0000256" key="1">
    <source>
        <dbReference type="ARBA" id="ARBA00004141"/>
    </source>
</evidence>
<dbReference type="GO" id="GO:0016020">
    <property type="term" value="C:membrane"/>
    <property type="evidence" value="ECO:0007669"/>
    <property type="project" value="UniProtKB-SubCell"/>
</dbReference>
<name>A0A1V6R2Q8_9EURO</name>
<accession>A0A1V6R2Q8</accession>
<protein>
    <recommendedName>
        <fullName evidence="7">Sodium/calcium exchanger membrane region domain-containing protein</fullName>
    </recommendedName>
</protein>
<evidence type="ECO:0000256" key="3">
    <source>
        <dbReference type="ARBA" id="ARBA00022692"/>
    </source>
</evidence>
<evidence type="ECO:0000313" key="9">
    <source>
        <dbReference type="Proteomes" id="UP000191518"/>
    </source>
</evidence>
<evidence type="ECO:0000256" key="6">
    <source>
        <dbReference type="SAM" id="Phobius"/>
    </source>
</evidence>
<organism evidence="8 9">
    <name type="scientific">Penicillium vulpinum</name>
    <dbReference type="NCBI Taxonomy" id="29845"/>
    <lineage>
        <taxon>Eukaryota</taxon>
        <taxon>Fungi</taxon>
        <taxon>Dikarya</taxon>
        <taxon>Ascomycota</taxon>
        <taxon>Pezizomycotina</taxon>
        <taxon>Eurotiomycetes</taxon>
        <taxon>Eurotiomycetidae</taxon>
        <taxon>Eurotiales</taxon>
        <taxon>Aspergillaceae</taxon>
        <taxon>Penicillium</taxon>
    </lineage>
</organism>
<keyword evidence="4 6" id="KW-1133">Transmembrane helix</keyword>
<dbReference type="InterPro" id="IPR044880">
    <property type="entry name" value="NCX_ion-bd_dom_sf"/>
</dbReference>
<dbReference type="EMBL" id="MDYP01000102">
    <property type="protein sequence ID" value="OQD95778.1"/>
    <property type="molecule type" value="Genomic_DNA"/>
</dbReference>
<gene>
    <name evidence="8" type="ORF">PENVUL_c102G02240</name>
</gene>
<keyword evidence="3 6" id="KW-0812">Transmembrane</keyword>
<dbReference type="STRING" id="29845.A0A1V6R2Q8"/>
<feature type="domain" description="Sodium/calcium exchanger membrane region" evidence="7">
    <location>
        <begin position="9"/>
        <end position="87"/>
    </location>
</feature>
<comment type="similarity">
    <text evidence="2">Belongs to the Ca(2+):cation antiporter (CaCA) (TC 2.A.19) family.</text>
</comment>
<comment type="caution">
    <text evidence="8">The sequence shown here is derived from an EMBL/GenBank/DDBJ whole genome shotgun (WGS) entry which is preliminary data.</text>
</comment>
<sequence length="96" mass="10046">MADLTAWVFVLDYGAGKSIDHTVIIGQRLGIALTFIALLTTGAEYEELAVVVAAILQGRTPLALGNVMGSTISNILGAFSLGLLCYPGVLLILAQR</sequence>
<evidence type="ECO:0000259" key="7">
    <source>
        <dbReference type="Pfam" id="PF01699"/>
    </source>
</evidence>
<proteinExistence type="inferred from homology"/>
<dbReference type="Proteomes" id="UP000191518">
    <property type="component" value="Unassembled WGS sequence"/>
</dbReference>
<keyword evidence="9" id="KW-1185">Reference proteome</keyword>
<evidence type="ECO:0000313" key="8">
    <source>
        <dbReference type="EMBL" id="OQD95778.1"/>
    </source>
</evidence>
<feature type="transmembrane region" description="Helical" evidence="6">
    <location>
        <begin position="72"/>
        <end position="94"/>
    </location>
</feature>
<reference evidence="9" key="1">
    <citation type="journal article" date="2017" name="Nat. Microbiol.">
        <title>Global analysis of biosynthetic gene clusters reveals vast potential of secondary metabolite production in Penicillium species.</title>
        <authorList>
            <person name="Nielsen J.C."/>
            <person name="Grijseels S."/>
            <person name="Prigent S."/>
            <person name="Ji B."/>
            <person name="Dainat J."/>
            <person name="Nielsen K.F."/>
            <person name="Frisvad J.C."/>
            <person name="Workman M."/>
            <person name="Nielsen J."/>
        </authorList>
    </citation>
    <scope>NUCLEOTIDE SEQUENCE [LARGE SCALE GENOMIC DNA]</scope>
    <source>
        <strain evidence="9">IBT 29486</strain>
    </source>
</reference>
<dbReference type="AlphaFoldDB" id="A0A1V6R2Q8"/>
<dbReference type="Pfam" id="PF01699">
    <property type="entry name" value="Na_Ca_ex"/>
    <property type="match status" value="1"/>
</dbReference>
<comment type="subcellular location">
    <subcellularLocation>
        <location evidence="1">Membrane</location>
        <topology evidence="1">Multi-pass membrane protein</topology>
    </subcellularLocation>
</comment>
<dbReference type="GO" id="GO:0055085">
    <property type="term" value="P:transmembrane transport"/>
    <property type="evidence" value="ECO:0007669"/>
    <property type="project" value="InterPro"/>
</dbReference>
<evidence type="ECO:0000256" key="5">
    <source>
        <dbReference type="ARBA" id="ARBA00023136"/>
    </source>
</evidence>
<keyword evidence="5 6" id="KW-0472">Membrane</keyword>
<evidence type="ECO:0000256" key="4">
    <source>
        <dbReference type="ARBA" id="ARBA00022989"/>
    </source>
</evidence>
<dbReference type="InterPro" id="IPR004837">
    <property type="entry name" value="NaCa_Exmemb"/>
</dbReference>
<dbReference type="Gene3D" id="1.20.1420.30">
    <property type="entry name" value="NCX, central ion-binding region"/>
    <property type="match status" value="1"/>
</dbReference>
<evidence type="ECO:0000256" key="2">
    <source>
        <dbReference type="ARBA" id="ARBA00008170"/>
    </source>
</evidence>